<evidence type="ECO:0000256" key="4">
    <source>
        <dbReference type="RuleBase" id="RU003322"/>
    </source>
</evidence>
<evidence type="ECO:0000256" key="1">
    <source>
        <dbReference type="ARBA" id="ARBA00004319"/>
    </source>
</evidence>
<evidence type="ECO:0000313" key="6">
    <source>
        <dbReference type="Proteomes" id="UP001443914"/>
    </source>
</evidence>
<dbReference type="SUPFAM" id="SSF100920">
    <property type="entry name" value="Heat shock protein 70kD (HSP70), peptide-binding domain"/>
    <property type="match status" value="2"/>
</dbReference>
<dbReference type="Pfam" id="PF00012">
    <property type="entry name" value="HSP70"/>
    <property type="match status" value="2"/>
</dbReference>
<proteinExistence type="inferred from homology"/>
<comment type="similarity">
    <text evidence="4">Belongs to the heat shock protein 70 family.</text>
</comment>
<dbReference type="PROSITE" id="PS00329">
    <property type="entry name" value="HSP70_2"/>
    <property type="match status" value="1"/>
</dbReference>
<comment type="caution">
    <text evidence="5">The sequence shown here is derived from an EMBL/GenBank/DDBJ whole genome shotgun (WGS) entry which is preliminary data.</text>
</comment>
<dbReference type="FunFam" id="3.90.640.10:FF:000002">
    <property type="entry name" value="Heat shock 70 kDa"/>
    <property type="match status" value="1"/>
</dbReference>
<name>A0AAW1LYT2_SAPOF</name>
<comment type="subcellular location">
    <subcellularLocation>
        <location evidence="1">Endoplasmic reticulum lumen</location>
    </subcellularLocation>
</comment>
<keyword evidence="3 4" id="KW-0067">ATP-binding</keyword>
<dbReference type="InterPro" id="IPR018181">
    <property type="entry name" value="Heat_shock_70_CS"/>
</dbReference>
<sequence>MGIRNTECPAIGIDLGTSYSRVGIWQNGHVEIIPNDQGRRMTPSWVAFTDTQRLIGEAAVNQGRTNSPNAIFDAKRLIGRRFNDDVVQKDLKYWPFTVIDGPHFGRDDKPLIEVTYMGKAKRFSAEEISAMVLMKMKDIAVAYLGKSVTNAVVTVPAYFNGSQRQATKDAGAIAGLNVLHIINEPTAAAIAYDFEKNTYGSHKNTSDNEISSKKVLVFDLGGGTFDVSLVSIEKDKLKVKSVNGDAHLGGCDFDNRMVGHFVEEFKMKYNKDMSQNRKAIAKLRLACEKAKRVISLIPETGIELDYLYDGIDFSSTISRECFENINADLFQKCIDLVKQCLEDARIEKSDVDEIVLVGGSTRIPKVQQLLQELFDGKEPFKSINPDEAVAYGAALNAAILCGLKNPKIMVPIDVTPLSLGVADSYSNMFIVIPRNTTIIPQKHKYLDGSSIERRPSLLHRFYRKSRKFITRFIPKCVTQGNDDSKTTVLEIYVYEGERSKSHDNHFLGIFEISGISPSDNDPSKFINVWFEIDINGILNVSAQDTRSGNKSQITVTNRNRLNVTAIDKMRNEAEEYMAQDKKYEQMVEAKNTLEDYANDMWEKVTNYGEDNAAKVATQTTLDWIDLNSDKVLDADKYEKKLKELESICTASLSVMR</sequence>
<dbReference type="PANTHER" id="PTHR19375">
    <property type="entry name" value="HEAT SHOCK PROTEIN 70KDA"/>
    <property type="match status" value="1"/>
</dbReference>
<dbReference type="InterPro" id="IPR043129">
    <property type="entry name" value="ATPase_NBD"/>
</dbReference>
<dbReference type="InterPro" id="IPR013126">
    <property type="entry name" value="Hsp_70_fam"/>
</dbReference>
<dbReference type="InterPro" id="IPR029048">
    <property type="entry name" value="HSP70_C_sf"/>
</dbReference>
<dbReference type="AlphaFoldDB" id="A0AAW1LYT2"/>
<keyword evidence="6" id="KW-1185">Reference proteome</keyword>
<keyword evidence="2 4" id="KW-0547">Nucleotide-binding</keyword>
<dbReference type="SUPFAM" id="SSF100934">
    <property type="entry name" value="Heat shock protein 70kD (HSP70), C-terminal subdomain"/>
    <property type="match status" value="1"/>
</dbReference>
<reference evidence="5" key="1">
    <citation type="submission" date="2024-03" db="EMBL/GenBank/DDBJ databases">
        <title>WGS assembly of Saponaria officinalis var. Norfolk2.</title>
        <authorList>
            <person name="Jenkins J."/>
            <person name="Shu S."/>
            <person name="Grimwood J."/>
            <person name="Barry K."/>
            <person name="Goodstein D."/>
            <person name="Schmutz J."/>
            <person name="Leebens-Mack J."/>
            <person name="Osbourn A."/>
        </authorList>
    </citation>
    <scope>NUCLEOTIDE SEQUENCE [LARGE SCALE GENOMIC DNA]</scope>
    <source>
        <strain evidence="5">JIC</strain>
    </source>
</reference>
<evidence type="ECO:0000313" key="5">
    <source>
        <dbReference type="EMBL" id="KAK9740673.1"/>
    </source>
</evidence>
<evidence type="ECO:0000256" key="2">
    <source>
        <dbReference type="ARBA" id="ARBA00022741"/>
    </source>
</evidence>
<dbReference type="PROSITE" id="PS00297">
    <property type="entry name" value="HSP70_1"/>
    <property type="match status" value="1"/>
</dbReference>
<dbReference type="Gene3D" id="3.30.30.30">
    <property type="match status" value="1"/>
</dbReference>
<dbReference type="EMBL" id="JBDFQZ010000003">
    <property type="protein sequence ID" value="KAK9740673.1"/>
    <property type="molecule type" value="Genomic_DNA"/>
</dbReference>
<dbReference type="Proteomes" id="UP001443914">
    <property type="component" value="Unassembled WGS sequence"/>
</dbReference>
<dbReference type="PROSITE" id="PS01036">
    <property type="entry name" value="HSP70_3"/>
    <property type="match status" value="1"/>
</dbReference>
<dbReference type="GO" id="GO:0005788">
    <property type="term" value="C:endoplasmic reticulum lumen"/>
    <property type="evidence" value="ECO:0007669"/>
    <property type="project" value="UniProtKB-SubCell"/>
</dbReference>
<dbReference type="PRINTS" id="PR00301">
    <property type="entry name" value="HEATSHOCK70"/>
</dbReference>
<dbReference type="GO" id="GO:0140662">
    <property type="term" value="F:ATP-dependent protein folding chaperone"/>
    <property type="evidence" value="ECO:0007669"/>
    <property type="project" value="InterPro"/>
</dbReference>
<dbReference type="Gene3D" id="3.30.420.40">
    <property type="match status" value="2"/>
</dbReference>
<dbReference type="SUPFAM" id="SSF53067">
    <property type="entry name" value="Actin-like ATPase domain"/>
    <property type="match status" value="2"/>
</dbReference>
<protein>
    <submittedName>
        <fullName evidence="5">Uncharacterized protein</fullName>
    </submittedName>
</protein>
<evidence type="ECO:0000256" key="3">
    <source>
        <dbReference type="ARBA" id="ARBA00022840"/>
    </source>
</evidence>
<dbReference type="FunFam" id="3.30.30.30:FF:000005">
    <property type="entry name" value="Heat shock protein ssb1"/>
    <property type="match status" value="1"/>
</dbReference>
<organism evidence="5 6">
    <name type="scientific">Saponaria officinalis</name>
    <name type="common">Common soapwort</name>
    <name type="synonym">Lychnis saponaria</name>
    <dbReference type="NCBI Taxonomy" id="3572"/>
    <lineage>
        <taxon>Eukaryota</taxon>
        <taxon>Viridiplantae</taxon>
        <taxon>Streptophyta</taxon>
        <taxon>Embryophyta</taxon>
        <taxon>Tracheophyta</taxon>
        <taxon>Spermatophyta</taxon>
        <taxon>Magnoliopsida</taxon>
        <taxon>eudicotyledons</taxon>
        <taxon>Gunneridae</taxon>
        <taxon>Pentapetalae</taxon>
        <taxon>Caryophyllales</taxon>
        <taxon>Caryophyllaceae</taxon>
        <taxon>Caryophylleae</taxon>
        <taxon>Saponaria</taxon>
    </lineage>
</organism>
<gene>
    <name evidence="5" type="ORF">RND81_03G052900</name>
</gene>
<dbReference type="GO" id="GO:0005524">
    <property type="term" value="F:ATP binding"/>
    <property type="evidence" value="ECO:0007669"/>
    <property type="project" value="UniProtKB-KW"/>
</dbReference>
<dbReference type="FunFam" id="3.30.420.40:FF:000026">
    <property type="entry name" value="Heat shock protein 70"/>
    <property type="match status" value="1"/>
</dbReference>
<dbReference type="Gene3D" id="3.90.640.10">
    <property type="entry name" value="Actin, Chain A, domain 4"/>
    <property type="match status" value="1"/>
</dbReference>
<dbReference type="Gene3D" id="2.60.34.10">
    <property type="entry name" value="Substrate Binding Domain Of DNAk, Chain A, domain 1"/>
    <property type="match status" value="1"/>
</dbReference>
<accession>A0AAW1LYT2</accession>
<dbReference type="InterPro" id="IPR029047">
    <property type="entry name" value="HSP70_peptide-bd_sf"/>
</dbReference>